<evidence type="ECO:0000259" key="7">
    <source>
        <dbReference type="PROSITE" id="PS50865"/>
    </source>
</evidence>
<dbReference type="Proteomes" id="UP000492820">
    <property type="component" value="Unassembled WGS sequence"/>
</dbReference>
<dbReference type="PROSITE" id="PS50088">
    <property type="entry name" value="ANK_REPEAT"/>
    <property type="match status" value="2"/>
</dbReference>
<dbReference type="Gene3D" id="1.25.40.20">
    <property type="entry name" value="Ankyrin repeat-containing domain"/>
    <property type="match status" value="1"/>
</dbReference>
<accession>A0A068WUT6</accession>
<dbReference type="InterPro" id="IPR036770">
    <property type="entry name" value="Ankyrin_rpt-contain_sf"/>
</dbReference>
<evidence type="ECO:0000256" key="4">
    <source>
        <dbReference type="PROSITE-ProRule" id="PRU00023"/>
    </source>
</evidence>
<evidence type="ECO:0000313" key="10">
    <source>
        <dbReference type="WBParaSite" id="EgrG_000177000"/>
    </source>
</evidence>
<dbReference type="Gene3D" id="6.10.140.2220">
    <property type="match status" value="1"/>
</dbReference>
<sequence length="484" mass="53785">MPTPGGLVSRKSKRPCRSSALTKATQVTQADLKEIRKSIRIRARLKTMLLLLQHGANPNIAIQPLPPLIAAARAGDVELSRLLLHFDADPNIRIPPHSVTMSETTFTDNHGNIYTTSAGGLTALHFAVVLPGAVGVQLTQMLLQRGANPNLRALPDASFLVDIEGKKSTWSTSTCDGGRTALHLACAKTYDKQHATEIVKLLIHHSADANLLCNGHCALSLALACGNDEIVSLLLTYPQTKVGMRLTHGLGSSLCVLLHPIFEHVRTFDSRLSLLSQLIAHCPSGLLNHRITMPYELVEGNIVDYVLHVYTRVEKKVLGDPAKRHILQQRQRILDLLAAELRKSAFASETWRRVQDLNHAGSLMEINELQFCFHCGRSLGVNLSPCRRCRLVLFCSNSCRRGAWMEWHGRQCLHIMARQNRGKAMTNTRSGLKVDGRQLPVPSTGNGHPAHSYGFYRDRIYMRKDAIERLQEEELSSYGNYSFL</sequence>
<gene>
    <name evidence="8" type="ORF">EgrG_000177000</name>
</gene>
<keyword evidence="3" id="KW-0862">Zinc</keyword>
<dbReference type="GO" id="GO:0008270">
    <property type="term" value="F:zinc ion binding"/>
    <property type="evidence" value="ECO:0007669"/>
    <property type="project" value="UniProtKB-KW"/>
</dbReference>
<reference evidence="8" key="2">
    <citation type="submission" date="2014-06" db="EMBL/GenBank/DDBJ databases">
        <authorList>
            <person name="Aslett M."/>
        </authorList>
    </citation>
    <scope>NUCLEOTIDE SEQUENCE</scope>
</reference>
<name>A0A068WUT6_ECHGR</name>
<dbReference type="PANTHER" id="PTHR15897:SF2">
    <property type="entry name" value="ANKYRIN REPEAT AND MYND DOMAIN-CONTAINING PROTEIN 1"/>
    <property type="match status" value="1"/>
</dbReference>
<dbReference type="Pfam" id="PF00023">
    <property type="entry name" value="Ank"/>
    <property type="match status" value="2"/>
</dbReference>
<dbReference type="AlphaFoldDB" id="A0A068WUT6"/>
<dbReference type="InterPro" id="IPR002110">
    <property type="entry name" value="Ankyrin_rpt"/>
</dbReference>
<reference evidence="10" key="3">
    <citation type="submission" date="2020-10" db="UniProtKB">
        <authorList>
            <consortium name="WormBaseParasite"/>
        </authorList>
    </citation>
    <scope>IDENTIFICATION</scope>
</reference>
<dbReference type="SUPFAM" id="SSF144232">
    <property type="entry name" value="HIT/MYND zinc finger-like"/>
    <property type="match status" value="1"/>
</dbReference>
<evidence type="ECO:0000256" key="3">
    <source>
        <dbReference type="ARBA" id="ARBA00022833"/>
    </source>
</evidence>
<keyword evidence="4" id="KW-0040">ANK repeat</keyword>
<dbReference type="PROSITE" id="PS50297">
    <property type="entry name" value="ANK_REP_REGION"/>
    <property type="match status" value="1"/>
</dbReference>
<evidence type="ECO:0000313" key="8">
    <source>
        <dbReference type="EMBL" id="CDS21364.1"/>
    </source>
</evidence>
<feature type="repeat" description="ANK" evidence="4">
    <location>
        <begin position="119"/>
        <end position="154"/>
    </location>
</feature>
<keyword evidence="1" id="KW-0479">Metal-binding</keyword>
<dbReference type="WBParaSite" id="EgrG_000177000">
    <property type="protein sequence ID" value="EgrG_000177000"/>
    <property type="gene ID" value="EgrG_000177000"/>
</dbReference>
<dbReference type="SMART" id="SM00248">
    <property type="entry name" value="ANK"/>
    <property type="match status" value="5"/>
</dbReference>
<protein>
    <submittedName>
        <fullName evidence="8 10">Ankyrin repeat and MYND domain containing protein</fullName>
    </submittedName>
</protein>
<dbReference type="InterPro" id="IPR002893">
    <property type="entry name" value="Znf_MYND"/>
</dbReference>
<organism evidence="8">
    <name type="scientific">Echinococcus granulosus</name>
    <name type="common">Hydatid tapeworm</name>
    <dbReference type="NCBI Taxonomy" id="6210"/>
    <lineage>
        <taxon>Eukaryota</taxon>
        <taxon>Metazoa</taxon>
        <taxon>Spiralia</taxon>
        <taxon>Lophotrochozoa</taxon>
        <taxon>Platyhelminthes</taxon>
        <taxon>Cestoda</taxon>
        <taxon>Eucestoda</taxon>
        <taxon>Cyclophyllidea</taxon>
        <taxon>Taeniidae</taxon>
        <taxon>Echinococcus</taxon>
        <taxon>Echinococcus granulosus group</taxon>
    </lineage>
</organism>
<dbReference type="PROSITE" id="PS50865">
    <property type="entry name" value="ZF_MYND_2"/>
    <property type="match status" value="1"/>
</dbReference>
<feature type="domain" description="MYND-type" evidence="7">
    <location>
        <begin position="372"/>
        <end position="412"/>
    </location>
</feature>
<evidence type="ECO:0000313" key="9">
    <source>
        <dbReference type="Proteomes" id="UP000492820"/>
    </source>
</evidence>
<feature type="region of interest" description="Disordered" evidence="6">
    <location>
        <begin position="1"/>
        <end position="22"/>
    </location>
</feature>
<dbReference type="PANTHER" id="PTHR15897">
    <property type="entry name" value="ANKYRIN REPEAT AND MYND DOMAIN PROTEIN 1"/>
    <property type="match status" value="1"/>
</dbReference>
<evidence type="ECO:0000256" key="5">
    <source>
        <dbReference type="PROSITE-ProRule" id="PRU00134"/>
    </source>
</evidence>
<dbReference type="InterPro" id="IPR053064">
    <property type="entry name" value="Ankyrin-MYND_domain-protein"/>
</dbReference>
<feature type="repeat" description="ANK" evidence="4">
    <location>
        <begin position="177"/>
        <end position="214"/>
    </location>
</feature>
<dbReference type="OrthoDB" id="48314at2759"/>
<dbReference type="EMBL" id="LK028583">
    <property type="protein sequence ID" value="CDS21364.1"/>
    <property type="molecule type" value="Genomic_DNA"/>
</dbReference>
<reference evidence="8 9" key="1">
    <citation type="journal article" date="2013" name="Nature">
        <title>The genomes of four tapeworm species reveal adaptations to parasitism.</title>
        <authorList>
            <person name="Tsai I.J."/>
            <person name="Zarowiecki M."/>
            <person name="Holroyd N."/>
            <person name="Garciarrubio A."/>
            <person name="Sanchez-Flores A."/>
            <person name="Brooks K.L."/>
            <person name="Tracey A."/>
            <person name="Bobes R.J."/>
            <person name="Fragoso G."/>
            <person name="Sciutto E."/>
            <person name="Aslett M."/>
            <person name="Beasley H."/>
            <person name="Bennett H.M."/>
            <person name="Cai J."/>
            <person name="Camicia F."/>
            <person name="Clark R."/>
            <person name="Cucher M."/>
            <person name="De Silva N."/>
            <person name="Day T.A."/>
            <person name="Deplazes P."/>
            <person name="Estrada K."/>
            <person name="Fernandez C."/>
            <person name="Holland P.W."/>
            <person name="Hou J."/>
            <person name="Hu S."/>
            <person name="Huckvale T."/>
            <person name="Hung S.S."/>
            <person name="Kamenetzky L."/>
            <person name="Keane J.A."/>
            <person name="Kiss F."/>
            <person name="Koziol U."/>
            <person name="Lambert O."/>
            <person name="Liu K."/>
            <person name="Luo X."/>
            <person name="Luo Y."/>
            <person name="Macchiaroli N."/>
            <person name="Nichol S."/>
            <person name="Paps J."/>
            <person name="Parkinson J."/>
            <person name="Pouchkina-Stantcheva N."/>
            <person name="Riddiford N."/>
            <person name="Rosenzvit M."/>
            <person name="Salinas G."/>
            <person name="Wasmuth J.D."/>
            <person name="Zamanian M."/>
            <person name="Zheng Y."/>
            <person name="Cai X."/>
            <person name="Soberon X."/>
            <person name="Olson P.D."/>
            <person name="Laclette J.P."/>
            <person name="Brehm K."/>
            <person name="Berriman M."/>
            <person name="Garciarrubio A."/>
            <person name="Bobes R.J."/>
            <person name="Fragoso G."/>
            <person name="Sanchez-Flores A."/>
            <person name="Estrada K."/>
            <person name="Cevallos M.A."/>
            <person name="Morett E."/>
            <person name="Gonzalez V."/>
            <person name="Portillo T."/>
            <person name="Ochoa-Leyva A."/>
            <person name="Jose M.V."/>
            <person name="Sciutto E."/>
            <person name="Landa A."/>
            <person name="Jimenez L."/>
            <person name="Valdes V."/>
            <person name="Carrero J.C."/>
            <person name="Larralde C."/>
            <person name="Morales-Montor J."/>
            <person name="Limon-Lason J."/>
            <person name="Soberon X."/>
            <person name="Laclette J.P."/>
        </authorList>
    </citation>
    <scope>NUCLEOTIDE SEQUENCE [LARGE SCALE GENOMIC DNA]</scope>
</reference>
<evidence type="ECO:0000256" key="6">
    <source>
        <dbReference type="SAM" id="MobiDB-lite"/>
    </source>
</evidence>
<keyword evidence="2 5" id="KW-0863">Zinc-finger</keyword>
<evidence type="ECO:0000256" key="2">
    <source>
        <dbReference type="ARBA" id="ARBA00022771"/>
    </source>
</evidence>
<dbReference type="SUPFAM" id="SSF48403">
    <property type="entry name" value="Ankyrin repeat"/>
    <property type="match status" value="1"/>
</dbReference>
<proteinExistence type="predicted"/>
<dbReference type="Pfam" id="PF12796">
    <property type="entry name" value="Ank_2"/>
    <property type="match status" value="1"/>
</dbReference>
<dbReference type="Pfam" id="PF01753">
    <property type="entry name" value="zf-MYND"/>
    <property type="match status" value="1"/>
</dbReference>
<evidence type="ECO:0000256" key="1">
    <source>
        <dbReference type="ARBA" id="ARBA00022723"/>
    </source>
</evidence>
<dbReference type="PROSITE" id="PS01360">
    <property type="entry name" value="ZF_MYND_1"/>
    <property type="match status" value="1"/>
</dbReference>